<keyword evidence="2" id="KW-0560">Oxidoreductase</keyword>
<dbReference type="NCBIfam" id="NF006099">
    <property type="entry name" value="PRK08251.1"/>
    <property type="match status" value="1"/>
</dbReference>
<keyword evidence="5" id="KW-1185">Reference proteome</keyword>
<gene>
    <name evidence="4" type="ORF">CK501_06395</name>
</gene>
<sequence length="250" mass="27049">MTSVVLITGASSGLGEGMAREFAARGCSLALCARRMDRLEQLQADIQRDHPGVDVRVATLDVNDHDAVFQVFDAFCEQFGRIDRVLVNAGIGKGQPLGTGRFDANRETAETDFVAALAQFEAAMAIFRRQNHGHLVAVSSISAVRGMPGNMTVYGATKAGVASLAEGLRVELRKKASPIRVTTLLPGYILTAINEDVKNAPFRVDLETGCRAMVAAIEKGRPVACVPPWPWTPIAFLLRRLPESILARMF</sequence>
<dbReference type="OrthoDB" id="9810734at2"/>
<dbReference type="RefSeq" id="WP_095616913.1">
    <property type="nucleotide sequence ID" value="NZ_NSKD01000002.1"/>
</dbReference>
<dbReference type="GO" id="GO:0016020">
    <property type="term" value="C:membrane"/>
    <property type="evidence" value="ECO:0007669"/>
    <property type="project" value="TreeGrafter"/>
</dbReference>
<dbReference type="InterPro" id="IPR020904">
    <property type="entry name" value="Sc_DH/Rdtase_CS"/>
</dbReference>
<dbReference type="SUPFAM" id="SSF51735">
    <property type="entry name" value="NAD(P)-binding Rossmann-fold domains"/>
    <property type="match status" value="1"/>
</dbReference>
<dbReference type="PRINTS" id="PR00080">
    <property type="entry name" value="SDRFAMILY"/>
</dbReference>
<evidence type="ECO:0000256" key="1">
    <source>
        <dbReference type="ARBA" id="ARBA00006484"/>
    </source>
</evidence>
<dbReference type="Proteomes" id="UP000218896">
    <property type="component" value="Unassembled WGS sequence"/>
</dbReference>
<dbReference type="InterPro" id="IPR002347">
    <property type="entry name" value="SDR_fam"/>
</dbReference>
<dbReference type="GO" id="GO:0016491">
    <property type="term" value="F:oxidoreductase activity"/>
    <property type="evidence" value="ECO:0007669"/>
    <property type="project" value="UniProtKB-KW"/>
</dbReference>
<reference evidence="4 5" key="1">
    <citation type="submission" date="2017-08" db="EMBL/GenBank/DDBJ databases">
        <title>Halovibrio sewagensis sp. nov., isolated from wastewater of high salinity.</title>
        <authorList>
            <person name="Dong X."/>
            <person name="Zhang G."/>
        </authorList>
    </citation>
    <scope>NUCLEOTIDE SEQUENCE [LARGE SCALE GENOMIC DNA]</scope>
    <source>
        <strain evidence="4 5">YL5-2</strain>
    </source>
</reference>
<dbReference type="PROSITE" id="PS00061">
    <property type="entry name" value="ADH_SHORT"/>
    <property type="match status" value="1"/>
</dbReference>
<dbReference type="EMBL" id="NSKD01000002">
    <property type="protein sequence ID" value="PAU81186.1"/>
    <property type="molecule type" value="Genomic_DNA"/>
</dbReference>
<dbReference type="PANTHER" id="PTHR44196:SF1">
    <property type="entry name" value="DEHYDROGENASE_REDUCTASE SDR FAMILY MEMBER 7B"/>
    <property type="match status" value="1"/>
</dbReference>
<comment type="caution">
    <text evidence="4">The sequence shown here is derived from an EMBL/GenBank/DDBJ whole genome shotgun (WGS) entry which is preliminary data.</text>
</comment>
<name>A0A2A2F6X6_9GAMM</name>
<accession>A0A2A2F6X6</accession>
<dbReference type="PRINTS" id="PR00081">
    <property type="entry name" value="GDHRDH"/>
</dbReference>
<evidence type="ECO:0000313" key="5">
    <source>
        <dbReference type="Proteomes" id="UP000218896"/>
    </source>
</evidence>
<dbReference type="PANTHER" id="PTHR44196">
    <property type="entry name" value="DEHYDROGENASE/REDUCTASE SDR FAMILY MEMBER 7B"/>
    <property type="match status" value="1"/>
</dbReference>
<evidence type="ECO:0000256" key="2">
    <source>
        <dbReference type="ARBA" id="ARBA00023002"/>
    </source>
</evidence>
<organism evidence="4 5">
    <name type="scientific">Halovibrio salipaludis</name>
    <dbReference type="NCBI Taxonomy" id="2032626"/>
    <lineage>
        <taxon>Bacteria</taxon>
        <taxon>Pseudomonadati</taxon>
        <taxon>Pseudomonadota</taxon>
        <taxon>Gammaproteobacteria</taxon>
        <taxon>Oceanospirillales</taxon>
        <taxon>Halomonadaceae</taxon>
        <taxon>Halovibrio</taxon>
    </lineage>
</organism>
<evidence type="ECO:0000256" key="3">
    <source>
        <dbReference type="RuleBase" id="RU000363"/>
    </source>
</evidence>
<dbReference type="InterPro" id="IPR036291">
    <property type="entry name" value="NAD(P)-bd_dom_sf"/>
</dbReference>
<evidence type="ECO:0000313" key="4">
    <source>
        <dbReference type="EMBL" id="PAU81186.1"/>
    </source>
</evidence>
<proteinExistence type="inferred from homology"/>
<dbReference type="Pfam" id="PF00106">
    <property type="entry name" value="adh_short"/>
    <property type="match status" value="1"/>
</dbReference>
<comment type="similarity">
    <text evidence="1 3">Belongs to the short-chain dehydrogenases/reductases (SDR) family.</text>
</comment>
<protein>
    <submittedName>
        <fullName evidence="4">Short chain dehydrogenase</fullName>
    </submittedName>
</protein>
<dbReference type="Gene3D" id="3.40.50.720">
    <property type="entry name" value="NAD(P)-binding Rossmann-like Domain"/>
    <property type="match status" value="1"/>
</dbReference>
<dbReference type="AlphaFoldDB" id="A0A2A2F6X6"/>